<dbReference type="Pfam" id="PF07690">
    <property type="entry name" value="MFS_1"/>
    <property type="match status" value="1"/>
</dbReference>
<dbReference type="InterPro" id="IPR036259">
    <property type="entry name" value="MFS_trans_sf"/>
</dbReference>
<evidence type="ECO:0000256" key="2">
    <source>
        <dbReference type="ARBA" id="ARBA00022692"/>
    </source>
</evidence>
<feature type="transmembrane region" description="Helical" evidence="5">
    <location>
        <begin position="437"/>
        <end position="456"/>
    </location>
</feature>
<feature type="transmembrane region" description="Helical" evidence="5">
    <location>
        <begin position="181"/>
        <end position="202"/>
    </location>
</feature>
<accession>A0A1C6SRW3</accession>
<dbReference type="Gene3D" id="1.20.1720.10">
    <property type="entry name" value="Multidrug resistance protein D"/>
    <property type="match status" value="1"/>
</dbReference>
<dbReference type="InterPro" id="IPR020846">
    <property type="entry name" value="MFS_dom"/>
</dbReference>
<dbReference type="GO" id="GO:0005886">
    <property type="term" value="C:plasma membrane"/>
    <property type="evidence" value="ECO:0007669"/>
    <property type="project" value="UniProtKB-SubCell"/>
</dbReference>
<proteinExistence type="predicted"/>
<feature type="transmembrane region" description="Helical" evidence="5">
    <location>
        <begin position="347"/>
        <end position="366"/>
    </location>
</feature>
<dbReference type="RefSeq" id="WP_176738471.1">
    <property type="nucleotide sequence ID" value="NZ_FMHW01000002.1"/>
</dbReference>
<evidence type="ECO:0000256" key="4">
    <source>
        <dbReference type="ARBA" id="ARBA00023136"/>
    </source>
</evidence>
<keyword evidence="2 5" id="KW-0812">Transmembrane</keyword>
<feature type="transmembrane region" description="Helical" evidence="5">
    <location>
        <begin position="214"/>
        <end position="232"/>
    </location>
</feature>
<evidence type="ECO:0000256" key="1">
    <source>
        <dbReference type="ARBA" id="ARBA00004651"/>
    </source>
</evidence>
<evidence type="ECO:0000259" key="6">
    <source>
        <dbReference type="PROSITE" id="PS50850"/>
    </source>
</evidence>
<feature type="domain" description="Major facilitator superfamily (MFS) profile" evidence="6">
    <location>
        <begin position="27"/>
        <end position="500"/>
    </location>
</feature>
<protein>
    <submittedName>
        <fullName evidence="7">Drug resistance transporter, EmrB/QacA subfamily</fullName>
    </submittedName>
</protein>
<dbReference type="Gene3D" id="1.20.1250.20">
    <property type="entry name" value="MFS general substrate transporter like domains"/>
    <property type="match status" value="1"/>
</dbReference>
<dbReference type="CDD" id="cd17321">
    <property type="entry name" value="MFS_MMR_MDR_like"/>
    <property type="match status" value="1"/>
</dbReference>
<sequence length="503" mass="50431">MTAPPTTVGTPIRDDAVAGRLSTRWLVLGVLCLAQLVVVLDNTVLTVAVPALTRDLAASTADIQWVINAYALVQSGLLLTAGSVVDRYGRRRMLLAGLVLFGLASLAAAAAQSSGQLIAARAALGVGGALLVTGTLAVAMQVFDAEERPRAIGIWAAVSALGFAAGPPVGGFVLAHFDWPAIFLLNVPVVLLCLLAGVLLVPESRGATDGRLDLVGAVLSTAGLTAVVYAVIRGPEDGWASGPVLGAALAGVVLVGLFVGWERRVAHPMLDMRLFRDRRFVGAVAGVVLITFGSAGALFLLAQQLQFVRGHSAWEAGLRTAPFALTVVLLNLVGVTARLIRTLGTPAAIASGMAALAVGLVVAAHAPTDGYGVLLAGLVLMGAGCAVANPAIVAAVMSAIPADRAGAGAGVDGTMAEVGSSLGVAVLGAVMNARFTAALPAAVVGAGSFPAALAAARDEVERQSVAEAFGSAVVVGQTVGAGAVLVGGCLAALLLHHAARRAR</sequence>
<evidence type="ECO:0000313" key="8">
    <source>
        <dbReference type="Proteomes" id="UP000198959"/>
    </source>
</evidence>
<name>A0A1C6SRW3_9ACTN</name>
<gene>
    <name evidence="7" type="ORF">GA0074692_3301</name>
</gene>
<dbReference type="AlphaFoldDB" id="A0A1C6SRW3"/>
<keyword evidence="3 5" id="KW-1133">Transmembrane helix</keyword>
<comment type="subcellular location">
    <subcellularLocation>
        <location evidence="1">Cell membrane</location>
        <topology evidence="1">Multi-pass membrane protein</topology>
    </subcellularLocation>
</comment>
<dbReference type="PANTHER" id="PTHR42718">
    <property type="entry name" value="MAJOR FACILITATOR SUPERFAMILY MULTIDRUG TRANSPORTER MFSC"/>
    <property type="match status" value="1"/>
</dbReference>
<evidence type="ECO:0000256" key="3">
    <source>
        <dbReference type="ARBA" id="ARBA00022989"/>
    </source>
</evidence>
<feature type="transmembrane region" description="Helical" evidence="5">
    <location>
        <begin position="468"/>
        <end position="495"/>
    </location>
</feature>
<feature type="transmembrane region" description="Helical" evidence="5">
    <location>
        <begin position="372"/>
        <end position="396"/>
    </location>
</feature>
<feature type="transmembrane region" description="Helical" evidence="5">
    <location>
        <begin position="93"/>
        <end position="112"/>
    </location>
</feature>
<keyword evidence="4 5" id="KW-0472">Membrane</keyword>
<dbReference type="PRINTS" id="PR01036">
    <property type="entry name" value="TCRTETB"/>
</dbReference>
<feature type="transmembrane region" description="Helical" evidence="5">
    <location>
        <begin position="280"/>
        <end position="301"/>
    </location>
</feature>
<dbReference type="PANTHER" id="PTHR42718:SF42">
    <property type="entry name" value="EXPORT PROTEIN"/>
    <property type="match status" value="1"/>
</dbReference>
<feature type="transmembrane region" description="Helical" evidence="5">
    <location>
        <begin position="118"/>
        <end position="140"/>
    </location>
</feature>
<evidence type="ECO:0000313" key="7">
    <source>
        <dbReference type="EMBL" id="SCL32384.1"/>
    </source>
</evidence>
<dbReference type="SUPFAM" id="SSF103473">
    <property type="entry name" value="MFS general substrate transporter"/>
    <property type="match status" value="1"/>
</dbReference>
<dbReference type="EMBL" id="FMHW01000002">
    <property type="protein sequence ID" value="SCL32384.1"/>
    <property type="molecule type" value="Genomic_DNA"/>
</dbReference>
<organism evidence="7 8">
    <name type="scientific">Micromonospora pallida</name>
    <dbReference type="NCBI Taxonomy" id="145854"/>
    <lineage>
        <taxon>Bacteria</taxon>
        <taxon>Bacillati</taxon>
        <taxon>Actinomycetota</taxon>
        <taxon>Actinomycetes</taxon>
        <taxon>Micromonosporales</taxon>
        <taxon>Micromonosporaceae</taxon>
        <taxon>Micromonospora</taxon>
    </lineage>
</organism>
<dbReference type="Proteomes" id="UP000198959">
    <property type="component" value="Unassembled WGS sequence"/>
</dbReference>
<feature type="transmembrane region" description="Helical" evidence="5">
    <location>
        <begin position="63"/>
        <end position="81"/>
    </location>
</feature>
<dbReference type="GO" id="GO:0022857">
    <property type="term" value="F:transmembrane transporter activity"/>
    <property type="evidence" value="ECO:0007669"/>
    <property type="project" value="InterPro"/>
</dbReference>
<feature type="transmembrane region" description="Helical" evidence="5">
    <location>
        <begin position="238"/>
        <end position="259"/>
    </location>
</feature>
<feature type="transmembrane region" description="Helical" evidence="5">
    <location>
        <begin position="152"/>
        <end position="175"/>
    </location>
</feature>
<dbReference type="InterPro" id="IPR011701">
    <property type="entry name" value="MFS"/>
</dbReference>
<dbReference type="STRING" id="145854.GA0074692_3301"/>
<dbReference type="PROSITE" id="PS50850">
    <property type="entry name" value="MFS"/>
    <property type="match status" value="1"/>
</dbReference>
<evidence type="ECO:0000256" key="5">
    <source>
        <dbReference type="SAM" id="Phobius"/>
    </source>
</evidence>
<feature type="transmembrane region" description="Helical" evidence="5">
    <location>
        <begin position="25"/>
        <end position="51"/>
    </location>
</feature>
<feature type="transmembrane region" description="Helical" evidence="5">
    <location>
        <begin position="321"/>
        <end position="340"/>
    </location>
</feature>
<keyword evidence="8" id="KW-1185">Reference proteome</keyword>
<reference evidence="8" key="1">
    <citation type="submission" date="2016-06" db="EMBL/GenBank/DDBJ databases">
        <authorList>
            <person name="Varghese N."/>
            <person name="Submissions Spin"/>
        </authorList>
    </citation>
    <scope>NUCLEOTIDE SEQUENCE [LARGE SCALE GENOMIC DNA]</scope>
    <source>
        <strain evidence="8">DSM 43817</strain>
    </source>
</reference>